<proteinExistence type="predicted"/>
<reference evidence="1" key="1">
    <citation type="journal article" date="2022" name="DNA Res.">
        <title>Genome analysis of five recently described species of the CUG-Ser clade uncovers Candida theae as a new hybrid lineage with pathogenic potential in the Candida parapsilosis species complex.</title>
        <authorList>
            <person name="Mixao V."/>
            <person name="Del Olmo V."/>
            <person name="Hegedusova E."/>
            <person name="Saus E."/>
            <person name="Pryszcz L."/>
            <person name="Cillingova A."/>
            <person name="Nosek J."/>
            <person name="Gabaldon T."/>
        </authorList>
    </citation>
    <scope>NUCLEOTIDE SEQUENCE</scope>
    <source>
        <strain evidence="1">CBS 10844</strain>
    </source>
</reference>
<dbReference type="GeneID" id="73381659"/>
<evidence type="ECO:0000313" key="1">
    <source>
        <dbReference type="EMBL" id="KAI3403155.2"/>
    </source>
</evidence>
<comment type="caution">
    <text evidence="1">The sequence shown here is derived from an EMBL/GenBank/DDBJ whole genome shotgun (WGS) entry which is preliminary data.</text>
</comment>
<dbReference type="EMBL" id="JAHUZD010000137">
    <property type="protein sequence ID" value="KAI3403155.2"/>
    <property type="molecule type" value="Genomic_DNA"/>
</dbReference>
<organism evidence="1 2">
    <name type="scientific">Candida oxycetoniae</name>
    <dbReference type="NCBI Taxonomy" id="497107"/>
    <lineage>
        <taxon>Eukaryota</taxon>
        <taxon>Fungi</taxon>
        <taxon>Dikarya</taxon>
        <taxon>Ascomycota</taxon>
        <taxon>Saccharomycotina</taxon>
        <taxon>Pichiomycetes</taxon>
        <taxon>Debaryomycetaceae</taxon>
        <taxon>Candida/Lodderomyces clade</taxon>
        <taxon>Candida</taxon>
    </lineage>
</organism>
<accession>A0AAI9SU85</accession>
<gene>
    <name evidence="1" type="ORF">KGF56_004044</name>
</gene>
<sequence>MKTSHVSTTSTSSSSTSSLSKFSSFLNKTSKIFHFSKRQHTKLDSGKIKPDSQSNIINANDRVFKFNLYPFNVAKNNDHLYMEENYYSMVSARSVSSCKRSRKIEYVVVAEQSRKGSLLYAASKTTIESSSSATLQTSVILDQDIEKGNNDNVEDELRSLGSIS</sequence>
<evidence type="ECO:0000313" key="2">
    <source>
        <dbReference type="Proteomes" id="UP001202479"/>
    </source>
</evidence>
<protein>
    <submittedName>
        <fullName evidence="1">Uncharacterized protein</fullName>
    </submittedName>
</protein>
<keyword evidence="2" id="KW-1185">Reference proteome</keyword>
<dbReference type="Proteomes" id="UP001202479">
    <property type="component" value="Unassembled WGS sequence"/>
</dbReference>
<dbReference type="AlphaFoldDB" id="A0AAI9SU85"/>
<name>A0AAI9SU85_9ASCO</name>
<dbReference type="RefSeq" id="XP_049178902.1">
    <property type="nucleotide sequence ID" value="XM_049325442.1"/>
</dbReference>